<evidence type="ECO:0000256" key="1">
    <source>
        <dbReference type="SAM" id="MobiDB-lite"/>
    </source>
</evidence>
<evidence type="ECO:0000256" key="2">
    <source>
        <dbReference type="SAM" id="SignalP"/>
    </source>
</evidence>
<protein>
    <submittedName>
        <fullName evidence="3">Uncharacterized protein</fullName>
    </submittedName>
</protein>
<dbReference type="AlphaFoldDB" id="A0A0H1BIC5"/>
<accession>A0A0H1BIC5</accession>
<feature type="signal peptide" evidence="2">
    <location>
        <begin position="1"/>
        <end position="19"/>
    </location>
</feature>
<organism evidence="3 4">
    <name type="scientific">Blastomyces silverae</name>
    <dbReference type="NCBI Taxonomy" id="2060906"/>
    <lineage>
        <taxon>Eukaryota</taxon>
        <taxon>Fungi</taxon>
        <taxon>Dikarya</taxon>
        <taxon>Ascomycota</taxon>
        <taxon>Pezizomycotina</taxon>
        <taxon>Eurotiomycetes</taxon>
        <taxon>Eurotiomycetidae</taxon>
        <taxon>Onygenales</taxon>
        <taxon>Ajellomycetaceae</taxon>
        <taxon>Blastomyces</taxon>
    </lineage>
</organism>
<feature type="chain" id="PRO_5005199575" evidence="2">
    <location>
        <begin position="20"/>
        <end position="68"/>
    </location>
</feature>
<evidence type="ECO:0000313" key="4">
    <source>
        <dbReference type="Proteomes" id="UP000053573"/>
    </source>
</evidence>
<comment type="caution">
    <text evidence="3">The sequence shown here is derived from an EMBL/GenBank/DDBJ whole genome shotgun (WGS) entry which is preliminary data.</text>
</comment>
<evidence type="ECO:0000313" key="3">
    <source>
        <dbReference type="EMBL" id="KLJ11105.1"/>
    </source>
</evidence>
<dbReference type="EMBL" id="LDEV01001751">
    <property type="protein sequence ID" value="KLJ11105.1"/>
    <property type="molecule type" value="Genomic_DNA"/>
</dbReference>
<keyword evidence="2" id="KW-0732">Signal</keyword>
<name>A0A0H1BIC5_9EURO</name>
<sequence length="68" mass="7366">MCILIWLILRTQPLPPGRTWSMASLTCTMPSADRLISSKAERNTSCAPTGNSQPSLPAPEAGILRRSI</sequence>
<reference evidence="4" key="1">
    <citation type="journal article" date="2015" name="PLoS Genet.">
        <title>The dynamic genome and transcriptome of the human fungal pathogen Blastomyces and close relative Emmonsia.</title>
        <authorList>
            <person name="Munoz J.F."/>
            <person name="Gauthier G.M."/>
            <person name="Desjardins C.A."/>
            <person name="Gallo J.E."/>
            <person name="Holder J."/>
            <person name="Sullivan T.D."/>
            <person name="Marty A.J."/>
            <person name="Carmen J.C."/>
            <person name="Chen Z."/>
            <person name="Ding L."/>
            <person name="Gujja S."/>
            <person name="Magrini V."/>
            <person name="Misas E."/>
            <person name="Mitreva M."/>
            <person name="Priest M."/>
            <person name="Saif S."/>
            <person name="Whiston E.A."/>
            <person name="Young S."/>
            <person name="Zeng Q."/>
            <person name="Goldman W.E."/>
            <person name="Mardis E.R."/>
            <person name="Taylor J.W."/>
            <person name="McEwen J.G."/>
            <person name="Clay O.K."/>
            <person name="Klein B.S."/>
            <person name="Cuomo C.A."/>
        </authorList>
    </citation>
    <scope>NUCLEOTIDE SEQUENCE [LARGE SCALE GENOMIC DNA]</scope>
    <source>
        <strain evidence="4">UAMH 139</strain>
    </source>
</reference>
<gene>
    <name evidence="3" type="ORF">EMPG_13602</name>
</gene>
<proteinExistence type="predicted"/>
<feature type="region of interest" description="Disordered" evidence="1">
    <location>
        <begin position="39"/>
        <end position="68"/>
    </location>
</feature>
<dbReference type="Proteomes" id="UP000053573">
    <property type="component" value="Unassembled WGS sequence"/>
</dbReference>
<feature type="compositionally biased region" description="Polar residues" evidence="1">
    <location>
        <begin position="43"/>
        <end position="55"/>
    </location>
</feature>
<keyword evidence="4" id="KW-1185">Reference proteome</keyword>